<evidence type="ECO:0000313" key="3">
    <source>
        <dbReference type="Proteomes" id="UP000472335"/>
    </source>
</evidence>
<reference evidence="2 3" key="1">
    <citation type="submission" date="2020-02" db="EMBL/GenBank/DDBJ databases">
        <title>Whole-genome analyses of novel actinobacteria.</title>
        <authorList>
            <person name="Sahin N."/>
            <person name="Gencbay T."/>
        </authorList>
    </citation>
    <scope>NUCLEOTIDE SEQUENCE [LARGE SCALE GENOMIC DNA]</scope>
    <source>
        <strain evidence="2 3">HC44</strain>
    </source>
</reference>
<feature type="transmembrane region" description="Helical" evidence="1">
    <location>
        <begin position="21"/>
        <end position="38"/>
    </location>
</feature>
<dbReference type="Proteomes" id="UP000472335">
    <property type="component" value="Unassembled WGS sequence"/>
</dbReference>
<sequence>MTAVTLDKTLRYDEHLTAPKAWWVIAALFGLSMALVFLPYGLIAALIALVAGTCLAGFYVSAQGSMRIRVTGELLVAGDARIPLKALGDAEVLEGEEARAWRTYKADLRAFMLMRSYITTAVRIEVIDPDDPTPYLYLSTRTPDRLAEAISARA</sequence>
<comment type="caution">
    <text evidence="2">The sequence shown here is derived from an EMBL/GenBank/DDBJ whole genome shotgun (WGS) entry which is preliminary data.</text>
</comment>
<keyword evidence="1" id="KW-0472">Membrane</keyword>
<keyword evidence="1" id="KW-1133">Transmembrane helix</keyword>
<dbReference type="Pfam" id="PF11292">
    <property type="entry name" value="DUF3093"/>
    <property type="match status" value="1"/>
</dbReference>
<evidence type="ECO:0000256" key="1">
    <source>
        <dbReference type="SAM" id="Phobius"/>
    </source>
</evidence>
<keyword evidence="3" id="KW-1185">Reference proteome</keyword>
<evidence type="ECO:0000313" key="2">
    <source>
        <dbReference type="EMBL" id="NGO09047.1"/>
    </source>
</evidence>
<proteinExistence type="predicted"/>
<keyword evidence="1" id="KW-0812">Transmembrane</keyword>
<accession>A0A6G4V5A4</accession>
<dbReference type="EMBL" id="JAAKZY010000042">
    <property type="protein sequence ID" value="NGO09047.1"/>
    <property type="molecule type" value="Genomic_DNA"/>
</dbReference>
<organism evidence="2 3">
    <name type="scientific">Streptomyces scabichelini</name>
    <dbReference type="NCBI Taxonomy" id="2711217"/>
    <lineage>
        <taxon>Bacteria</taxon>
        <taxon>Bacillati</taxon>
        <taxon>Actinomycetota</taxon>
        <taxon>Actinomycetes</taxon>
        <taxon>Kitasatosporales</taxon>
        <taxon>Streptomycetaceae</taxon>
        <taxon>Streptomyces</taxon>
    </lineage>
</organism>
<gene>
    <name evidence="2" type="ORF">G5C60_15930</name>
</gene>
<feature type="transmembrane region" description="Helical" evidence="1">
    <location>
        <begin position="44"/>
        <end position="62"/>
    </location>
</feature>
<name>A0A6G4V5A4_9ACTN</name>
<dbReference type="RefSeq" id="WP_165259634.1">
    <property type="nucleotide sequence ID" value="NZ_JAAKZY010000042.1"/>
</dbReference>
<protein>
    <submittedName>
        <fullName evidence="2">DUF3093 domain-containing protein</fullName>
    </submittedName>
</protein>
<dbReference type="AlphaFoldDB" id="A0A6G4V5A4"/>
<dbReference type="InterPro" id="IPR021443">
    <property type="entry name" value="DUF3093"/>
</dbReference>